<dbReference type="SMART" id="SM00248">
    <property type="entry name" value="ANK"/>
    <property type="match status" value="11"/>
</dbReference>
<feature type="repeat" description="ANK" evidence="3">
    <location>
        <begin position="284"/>
        <end position="316"/>
    </location>
</feature>
<keyword evidence="2 3" id="KW-0040">ANK repeat</keyword>
<sequence length="619" mass="68077">MDNSNQDPSSILATASAINTYLAFILRYKPQSSASQARFWTGSGRFFARYQDRLETLIGKGEALLQKLYDGRQDVRNQQYLELQINKHKFAYVLHHDKPEPSLRTIATIARGQANHRIHSQCREAMIYTQAITEDFLFWSAPIRFSSTCSGLCDIFATHDALELVELLLHFDRTLTNATSNERPSLILTKAVSIGIFEPVKLMLELGFLPNATGEQGRTALHLAAYHGHERIARLILDHDATCSSLTDGNGLLPLHVASENGRKSLVELLMKLGESHIRQKSTKGLTSLHLAASNGHEAIVTSLLDHGANVEEGDQDGWTSLHWASSRWHYGVVYLLLQHGADVNSKTNDGTTPIDLAARCGHRAMVSLLLANHADLHTPSEGHTTALHFAAKNSDADLVRLLLEKGATTLSKDGRGKSALHFAAKNSDADLVRLLLEKGATTRLKDRRGNSAMHIAARTNNVDIMSLLISNDTEDPTAEGSLERVRAENNDGDTALHFAAEMGHQDIVEFLLANGADIHHQNHLRRTVFHSAVEKGHKHIIELLLRAPDGRLAADTRPGKFGETALELAKKLRHREIVVLLREDGEEESETESEAESQTGNSSSSESNSGSEEALASP</sequence>
<comment type="caution">
    <text evidence="5">The sequence shown here is derived from an EMBL/GenBank/DDBJ whole genome shotgun (WGS) entry which is preliminary data.</text>
</comment>
<feature type="repeat" description="ANK" evidence="3">
    <location>
        <begin position="250"/>
        <end position="274"/>
    </location>
</feature>
<dbReference type="Pfam" id="PF13637">
    <property type="entry name" value="Ank_4"/>
    <property type="match status" value="1"/>
</dbReference>
<dbReference type="PANTHER" id="PTHR24198:SF165">
    <property type="entry name" value="ANKYRIN REPEAT-CONTAINING PROTEIN-RELATED"/>
    <property type="match status" value="1"/>
</dbReference>
<proteinExistence type="predicted"/>
<keyword evidence="6" id="KW-1185">Reference proteome</keyword>
<dbReference type="Gene3D" id="1.25.40.20">
    <property type="entry name" value="Ankyrin repeat-containing domain"/>
    <property type="match status" value="3"/>
</dbReference>
<feature type="region of interest" description="Disordered" evidence="4">
    <location>
        <begin position="582"/>
        <end position="619"/>
    </location>
</feature>
<dbReference type="SUPFAM" id="SSF48403">
    <property type="entry name" value="Ankyrin repeat"/>
    <property type="match status" value="2"/>
</dbReference>
<feature type="repeat" description="ANK" evidence="3">
    <location>
        <begin position="383"/>
        <end position="415"/>
    </location>
</feature>
<reference evidence="5 6" key="1">
    <citation type="journal article" date="2024" name="IMA Fungus">
        <title>IMA Genome - F19 : A genome assembly and annotation guide to empower mycologists, including annotated draft genome sequences of Ceratocystis pirilliformis, Diaporthe australafricana, Fusarium ophioides, Paecilomyces lecythidis, and Sporothrix stenoceras.</title>
        <authorList>
            <person name="Aylward J."/>
            <person name="Wilson A.M."/>
            <person name="Visagie C.M."/>
            <person name="Spraker J."/>
            <person name="Barnes I."/>
            <person name="Buitendag C."/>
            <person name="Ceriani C."/>
            <person name="Del Mar Angel L."/>
            <person name="du Plessis D."/>
            <person name="Fuchs T."/>
            <person name="Gasser K."/>
            <person name="Kramer D."/>
            <person name="Li W."/>
            <person name="Munsamy K."/>
            <person name="Piso A."/>
            <person name="Price J.L."/>
            <person name="Sonnekus B."/>
            <person name="Thomas C."/>
            <person name="van der Nest A."/>
            <person name="van Dijk A."/>
            <person name="van Heerden A."/>
            <person name="van Vuuren N."/>
            <person name="Yilmaz N."/>
            <person name="Duong T.A."/>
            <person name="van der Merwe N.A."/>
            <person name="Wingfield M.J."/>
            <person name="Wingfield B.D."/>
        </authorList>
    </citation>
    <scope>NUCLEOTIDE SEQUENCE [LARGE SCALE GENOMIC DNA]</scope>
    <source>
        <strain evidence="5 6">CMW 18300</strain>
    </source>
</reference>
<feature type="repeat" description="ANK" evidence="3">
    <location>
        <begin position="317"/>
        <end position="349"/>
    </location>
</feature>
<feature type="repeat" description="ANK" evidence="3">
    <location>
        <begin position="416"/>
        <end position="448"/>
    </location>
</feature>
<evidence type="ECO:0000256" key="2">
    <source>
        <dbReference type="ARBA" id="ARBA00023043"/>
    </source>
</evidence>
<keyword evidence="1" id="KW-0677">Repeat</keyword>
<evidence type="ECO:0008006" key="7">
    <source>
        <dbReference type="Google" id="ProtNLM"/>
    </source>
</evidence>
<name>A0ABR3WYK1_9PEZI</name>
<dbReference type="PRINTS" id="PR01415">
    <property type="entry name" value="ANKYRIN"/>
</dbReference>
<evidence type="ECO:0000313" key="5">
    <source>
        <dbReference type="EMBL" id="KAL1868526.1"/>
    </source>
</evidence>
<dbReference type="EMBL" id="JAWRVE010000045">
    <property type="protein sequence ID" value="KAL1868526.1"/>
    <property type="molecule type" value="Genomic_DNA"/>
</dbReference>
<feature type="compositionally biased region" description="Low complexity" evidence="4">
    <location>
        <begin position="597"/>
        <end position="619"/>
    </location>
</feature>
<dbReference type="PROSITE" id="PS50088">
    <property type="entry name" value="ANK_REPEAT"/>
    <property type="match status" value="9"/>
</dbReference>
<evidence type="ECO:0000256" key="1">
    <source>
        <dbReference type="ARBA" id="ARBA00022737"/>
    </source>
</evidence>
<feature type="repeat" description="ANK" evidence="3">
    <location>
        <begin position="350"/>
        <end position="382"/>
    </location>
</feature>
<feature type="repeat" description="ANK" evidence="3">
    <location>
        <begin position="492"/>
        <end position="524"/>
    </location>
</feature>
<accession>A0ABR3WYK1</accession>
<evidence type="ECO:0000256" key="3">
    <source>
        <dbReference type="PROSITE-ProRule" id="PRU00023"/>
    </source>
</evidence>
<gene>
    <name evidence="5" type="ORF">Daus18300_005960</name>
</gene>
<protein>
    <recommendedName>
        <fullName evidence="7">Ankyrin repeat protein</fullName>
    </recommendedName>
</protein>
<organism evidence="5 6">
    <name type="scientific">Diaporthe australafricana</name>
    <dbReference type="NCBI Taxonomy" id="127596"/>
    <lineage>
        <taxon>Eukaryota</taxon>
        <taxon>Fungi</taxon>
        <taxon>Dikarya</taxon>
        <taxon>Ascomycota</taxon>
        <taxon>Pezizomycotina</taxon>
        <taxon>Sordariomycetes</taxon>
        <taxon>Sordariomycetidae</taxon>
        <taxon>Diaporthales</taxon>
        <taxon>Diaporthaceae</taxon>
        <taxon>Diaporthe</taxon>
    </lineage>
</organism>
<dbReference type="Proteomes" id="UP001583177">
    <property type="component" value="Unassembled WGS sequence"/>
</dbReference>
<dbReference type="PROSITE" id="PS50297">
    <property type="entry name" value="ANK_REP_REGION"/>
    <property type="match status" value="9"/>
</dbReference>
<dbReference type="InterPro" id="IPR036770">
    <property type="entry name" value="Ankyrin_rpt-contain_sf"/>
</dbReference>
<feature type="compositionally biased region" description="Acidic residues" evidence="4">
    <location>
        <begin position="585"/>
        <end position="596"/>
    </location>
</feature>
<dbReference type="Pfam" id="PF12796">
    <property type="entry name" value="Ank_2"/>
    <property type="match status" value="3"/>
</dbReference>
<evidence type="ECO:0000313" key="6">
    <source>
        <dbReference type="Proteomes" id="UP001583177"/>
    </source>
</evidence>
<feature type="repeat" description="ANK" evidence="3">
    <location>
        <begin position="216"/>
        <end position="248"/>
    </location>
</feature>
<feature type="repeat" description="ANK" evidence="3">
    <location>
        <begin position="449"/>
        <end position="475"/>
    </location>
</feature>
<dbReference type="PANTHER" id="PTHR24198">
    <property type="entry name" value="ANKYRIN REPEAT AND PROTEIN KINASE DOMAIN-CONTAINING PROTEIN"/>
    <property type="match status" value="1"/>
</dbReference>
<dbReference type="InterPro" id="IPR002110">
    <property type="entry name" value="Ankyrin_rpt"/>
</dbReference>
<evidence type="ECO:0000256" key="4">
    <source>
        <dbReference type="SAM" id="MobiDB-lite"/>
    </source>
</evidence>